<dbReference type="InterPro" id="IPR058581">
    <property type="entry name" value="TM_HPP"/>
</dbReference>
<dbReference type="InterPro" id="IPR007065">
    <property type="entry name" value="HPP"/>
</dbReference>
<feature type="transmembrane region" description="Helical" evidence="1">
    <location>
        <begin position="163"/>
        <end position="185"/>
    </location>
</feature>
<dbReference type="PANTHER" id="PTHR33741:SF5">
    <property type="entry name" value="TRANSMEMBRANE PROTEIN DDB_G0269096-RELATED"/>
    <property type="match status" value="1"/>
</dbReference>
<feature type="transmembrane region" description="Helical" evidence="1">
    <location>
        <begin position="75"/>
        <end position="98"/>
    </location>
</feature>
<feature type="transmembrane region" description="Helical" evidence="1">
    <location>
        <begin position="205"/>
        <end position="226"/>
    </location>
</feature>
<dbReference type="Pfam" id="PF04982">
    <property type="entry name" value="TM_HPP"/>
    <property type="match status" value="1"/>
</dbReference>
<sequence>MRKLNARGLPDWSENQELQNHASPHPAEPAIRVLTGYGRIVPKKSPQQGFIFRLIAFLAHLQLIYLVKSAKHWRLFLILYVFFKGAVALGIITAVAFVTHFPLLFPPLGPSAFILFNTPMSPNASPKNVILSHTVAALSGLTALHLLVLIFPEAHLSNPQILSWPRVAVIGLAMGLTGALILALRCPHPPAAATALIVALGYFETPIKVLGLLLALVLLVLQAFLFNRILGGMPYPLWKCDPKIARDYGELAGIGDETSSFWQRLTIKVFQRR</sequence>
<dbReference type="AlphaFoldDB" id="A0A948RUT6"/>
<keyword evidence="1" id="KW-0812">Transmembrane</keyword>
<evidence type="ECO:0000313" key="3">
    <source>
        <dbReference type="EMBL" id="MBU2690104.1"/>
    </source>
</evidence>
<feature type="domain" description="HPP transmembrane region" evidence="2">
    <location>
        <begin position="76"/>
        <end position="236"/>
    </location>
</feature>
<name>A0A948RUT6_UNCEI</name>
<dbReference type="Proteomes" id="UP000777784">
    <property type="component" value="Unassembled WGS sequence"/>
</dbReference>
<dbReference type="PANTHER" id="PTHR33741">
    <property type="entry name" value="TRANSMEMBRANE PROTEIN DDB_G0269096-RELATED"/>
    <property type="match status" value="1"/>
</dbReference>
<dbReference type="EMBL" id="JAHJDP010000023">
    <property type="protein sequence ID" value="MBU2690104.1"/>
    <property type="molecule type" value="Genomic_DNA"/>
</dbReference>
<protein>
    <submittedName>
        <fullName evidence="3">HPP family protein</fullName>
    </submittedName>
</protein>
<evidence type="ECO:0000313" key="4">
    <source>
        <dbReference type="Proteomes" id="UP000777784"/>
    </source>
</evidence>
<evidence type="ECO:0000256" key="1">
    <source>
        <dbReference type="SAM" id="Phobius"/>
    </source>
</evidence>
<comment type="caution">
    <text evidence="3">The sequence shown here is derived from an EMBL/GenBank/DDBJ whole genome shotgun (WGS) entry which is preliminary data.</text>
</comment>
<organism evidence="3 4">
    <name type="scientific">Eiseniibacteriota bacterium</name>
    <dbReference type="NCBI Taxonomy" id="2212470"/>
    <lineage>
        <taxon>Bacteria</taxon>
        <taxon>Candidatus Eiseniibacteriota</taxon>
    </lineage>
</organism>
<evidence type="ECO:0000259" key="2">
    <source>
        <dbReference type="Pfam" id="PF04982"/>
    </source>
</evidence>
<proteinExistence type="predicted"/>
<keyword evidence="1" id="KW-0472">Membrane</keyword>
<gene>
    <name evidence="3" type="ORF">KJ970_04190</name>
</gene>
<accession>A0A948RUT6</accession>
<keyword evidence="1" id="KW-1133">Transmembrane helix</keyword>
<feature type="transmembrane region" description="Helical" evidence="1">
    <location>
        <begin position="130"/>
        <end position="151"/>
    </location>
</feature>
<reference evidence="3" key="1">
    <citation type="submission" date="2021-05" db="EMBL/GenBank/DDBJ databases">
        <title>Energy efficiency and biological interactions define the core microbiome of deep oligotrophic groundwater.</title>
        <authorList>
            <person name="Mehrshad M."/>
            <person name="Lopez-Fernandez M."/>
            <person name="Bell E."/>
            <person name="Bernier-Latmani R."/>
            <person name="Bertilsson S."/>
            <person name="Dopson M."/>
        </authorList>
    </citation>
    <scope>NUCLEOTIDE SEQUENCE</scope>
    <source>
        <strain evidence="3">Modern_marine.mb.64</strain>
    </source>
</reference>